<accession>A0A2N0VK75</accession>
<evidence type="ECO:0000256" key="1">
    <source>
        <dbReference type="SAM" id="SignalP"/>
    </source>
</evidence>
<keyword evidence="1" id="KW-0732">Signal</keyword>
<protein>
    <recommendedName>
        <fullName evidence="4">Lipoprotein</fullName>
    </recommendedName>
</protein>
<dbReference type="RefSeq" id="WP_101071885.1">
    <property type="nucleotide sequence ID" value="NZ_PISP01000001.1"/>
</dbReference>
<dbReference type="AlphaFoldDB" id="A0A2N0VK75"/>
<evidence type="ECO:0000313" key="2">
    <source>
        <dbReference type="EMBL" id="PKD44593.1"/>
    </source>
</evidence>
<feature type="signal peptide" evidence="1">
    <location>
        <begin position="1"/>
        <end position="19"/>
    </location>
</feature>
<gene>
    <name evidence="2" type="ORF">CWD77_03780</name>
</gene>
<reference evidence="2 3" key="1">
    <citation type="submission" date="2017-11" db="EMBL/GenBank/DDBJ databases">
        <title>Rhodohalobacter 15182 sp. nov., isolated from a salt lake.</title>
        <authorList>
            <person name="Han S."/>
        </authorList>
    </citation>
    <scope>NUCLEOTIDE SEQUENCE [LARGE SCALE GENOMIC DNA]</scope>
    <source>
        <strain evidence="2 3">15182</strain>
    </source>
</reference>
<dbReference type="Proteomes" id="UP000233398">
    <property type="component" value="Unassembled WGS sequence"/>
</dbReference>
<organism evidence="2 3">
    <name type="scientific">Rhodohalobacter barkolensis</name>
    <dbReference type="NCBI Taxonomy" id="2053187"/>
    <lineage>
        <taxon>Bacteria</taxon>
        <taxon>Pseudomonadati</taxon>
        <taxon>Balneolota</taxon>
        <taxon>Balneolia</taxon>
        <taxon>Balneolales</taxon>
        <taxon>Balneolaceae</taxon>
        <taxon>Rhodohalobacter</taxon>
    </lineage>
</organism>
<evidence type="ECO:0008006" key="4">
    <source>
        <dbReference type="Google" id="ProtNLM"/>
    </source>
</evidence>
<comment type="caution">
    <text evidence="2">The sequence shown here is derived from an EMBL/GenBank/DDBJ whole genome shotgun (WGS) entry which is preliminary data.</text>
</comment>
<sequence length="149" mass="16439">MAKPTITTLAMCVAILFGAAACGPSLVIQNVDYSQPIESVLSPDSNNDVHDQRYAIKFNVSNLLEEEGTSSVDEIRLIRNNAGYYFVTAAGFNNVYVFETDEGELKLENKIEITEQGLGQPAFNQRDGFIELVDRASGDTYNLNHEGRN</sequence>
<dbReference type="OrthoDB" id="1524979at2"/>
<dbReference type="PROSITE" id="PS51257">
    <property type="entry name" value="PROKAR_LIPOPROTEIN"/>
    <property type="match status" value="1"/>
</dbReference>
<dbReference type="EMBL" id="PISP01000001">
    <property type="protein sequence ID" value="PKD44593.1"/>
    <property type="molecule type" value="Genomic_DNA"/>
</dbReference>
<feature type="chain" id="PRO_5014916375" description="Lipoprotein" evidence="1">
    <location>
        <begin position="20"/>
        <end position="149"/>
    </location>
</feature>
<proteinExistence type="predicted"/>
<keyword evidence="3" id="KW-1185">Reference proteome</keyword>
<evidence type="ECO:0000313" key="3">
    <source>
        <dbReference type="Proteomes" id="UP000233398"/>
    </source>
</evidence>
<name>A0A2N0VK75_9BACT</name>